<name>A0A0F9CCR0_9ZZZZ</name>
<evidence type="ECO:0000313" key="1">
    <source>
        <dbReference type="EMBL" id="KKK94481.1"/>
    </source>
</evidence>
<protein>
    <submittedName>
        <fullName evidence="1">Uncharacterized protein</fullName>
    </submittedName>
</protein>
<sequence>MLNPSIKYRIRIEKRKKLQGGKNMKKEIKDYNKAKAKFVSEMYDLSYRWILG</sequence>
<proteinExistence type="predicted"/>
<comment type="caution">
    <text evidence="1">The sequence shown here is derived from an EMBL/GenBank/DDBJ whole genome shotgun (WGS) entry which is preliminary data.</text>
</comment>
<dbReference type="AlphaFoldDB" id="A0A0F9CCR0"/>
<organism evidence="1">
    <name type="scientific">marine sediment metagenome</name>
    <dbReference type="NCBI Taxonomy" id="412755"/>
    <lineage>
        <taxon>unclassified sequences</taxon>
        <taxon>metagenomes</taxon>
        <taxon>ecological metagenomes</taxon>
    </lineage>
</organism>
<accession>A0A0F9CCR0</accession>
<reference evidence="1" key="1">
    <citation type="journal article" date="2015" name="Nature">
        <title>Complex archaea that bridge the gap between prokaryotes and eukaryotes.</title>
        <authorList>
            <person name="Spang A."/>
            <person name="Saw J.H."/>
            <person name="Jorgensen S.L."/>
            <person name="Zaremba-Niedzwiedzka K."/>
            <person name="Martijn J."/>
            <person name="Lind A.E."/>
            <person name="van Eijk R."/>
            <person name="Schleper C."/>
            <person name="Guy L."/>
            <person name="Ettema T.J."/>
        </authorList>
    </citation>
    <scope>NUCLEOTIDE SEQUENCE</scope>
</reference>
<dbReference type="EMBL" id="LAZR01047322">
    <property type="protein sequence ID" value="KKK94481.1"/>
    <property type="molecule type" value="Genomic_DNA"/>
</dbReference>
<gene>
    <name evidence="1" type="ORF">LCGC14_2682420</name>
</gene>